<evidence type="ECO:0000256" key="4">
    <source>
        <dbReference type="ARBA" id="ARBA00022801"/>
    </source>
</evidence>
<evidence type="ECO:0000256" key="6">
    <source>
        <dbReference type="ARBA" id="ARBA00023136"/>
    </source>
</evidence>
<dbReference type="Pfam" id="PF10502">
    <property type="entry name" value="Peptidase_S26"/>
    <property type="match status" value="2"/>
</dbReference>
<dbReference type="InterPro" id="IPR019533">
    <property type="entry name" value="Peptidase_S26"/>
</dbReference>
<evidence type="ECO:0000259" key="9">
    <source>
        <dbReference type="Pfam" id="PF10502"/>
    </source>
</evidence>
<dbReference type="GO" id="GO:0042720">
    <property type="term" value="C:mitochondrial inner membrane peptidase complex"/>
    <property type="evidence" value="ECO:0007669"/>
    <property type="project" value="TreeGrafter"/>
</dbReference>
<comment type="subcellular location">
    <subcellularLocation>
        <location evidence="1">Mitochondrion inner membrane</location>
    </subcellularLocation>
</comment>
<dbReference type="PANTHER" id="PTHR12383">
    <property type="entry name" value="PROTEASE FAMILY S26 MITOCHONDRIAL INNER MEMBRANE PROTEASE-RELATED"/>
    <property type="match status" value="1"/>
</dbReference>
<protein>
    <submittedName>
        <fullName evidence="11">Peptidase_S24 domain-containing protein</fullName>
    </submittedName>
</protein>
<evidence type="ECO:0000256" key="1">
    <source>
        <dbReference type="ARBA" id="ARBA00004273"/>
    </source>
</evidence>
<dbReference type="Gene3D" id="2.10.109.10">
    <property type="entry name" value="Umud Fragment, subunit A"/>
    <property type="match status" value="1"/>
</dbReference>
<dbReference type="GO" id="GO:0004252">
    <property type="term" value="F:serine-type endopeptidase activity"/>
    <property type="evidence" value="ECO:0007669"/>
    <property type="project" value="InterPro"/>
</dbReference>
<dbReference type="InterPro" id="IPR052064">
    <property type="entry name" value="Mito_IMP1_subunit"/>
</dbReference>
<evidence type="ECO:0000313" key="10">
    <source>
        <dbReference type="Proteomes" id="UP000095287"/>
    </source>
</evidence>
<keyword evidence="5" id="KW-0496">Mitochondrion</keyword>
<name>A0A1I7ZD98_9BILA</name>
<evidence type="ECO:0000256" key="2">
    <source>
        <dbReference type="ARBA" id="ARBA00011805"/>
    </source>
</evidence>
<evidence type="ECO:0000256" key="7">
    <source>
        <dbReference type="ARBA" id="ARBA00038445"/>
    </source>
</evidence>
<feature type="domain" description="Peptidase S26" evidence="9">
    <location>
        <begin position="99"/>
        <end position="140"/>
    </location>
</feature>
<dbReference type="SUPFAM" id="SSF51306">
    <property type="entry name" value="LexA/Signal peptidase"/>
    <property type="match status" value="1"/>
</dbReference>
<reference evidence="11" key="1">
    <citation type="submission" date="2016-11" db="UniProtKB">
        <authorList>
            <consortium name="WormBaseParasite"/>
        </authorList>
    </citation>
    <scope>IDENTIFICATION</scope>
</reference>
<comment type="subunit">
    <text evidence="2">Heterodimer of 2 subunits, IMMPL1 and IMMPL2.</text>
</comment>
<comment type="similarity">
    <text evidence="7">Belongs to the peptidase S26 family. IMP1 subfamily.</text>
</comment>
<evidence type="ECO:0000256" key="3">
    <source>
        <dbReference type="ARBA" id="ARBA00022792"/>
    </source>
</evidence>
<keyword evidence="3" id="KW-0999">Mitochondrion inner membrane</keyword>
<dbReference type="GO" id="GO:0006627">
    <property type="term" value="P:protein processing involved in protein targeting to mitochondrion"/>
    <property type="evidence" value="ECO:0007669"/>
    <property type="project" value="TreeGrafter"/>
</dbReference>
<evidence type="ECO:0000313" key="11">
    <source>
        <dbReference type="WBParaSite" id="L893_g25288.t1"/>
    </source>
</evidence>
<organism evidence="10 11">
    <name type="scientific">Steinernema glaseri</name>
    <dbReference type="NCBI Taxonomy" id="37863"/>
    <lineage>
        <taxon>Eukaryota</taxon>
        <taxon>Metazoa</taxon>
        <taxon>Ecdysozoa</taxon>
        <taxon>Nematoda</taxon>
        <taxon>Chromadorea</taxon>
        <taxon>Rhabditida</taxon>
        <taxon>Tylenchina</taxon>
        <taxon>Panagrolaimomorpha</taxon>
        <taxon>Strongyloidoidea</taxon>
        <taxon>Steinernematidae</taxon>
        <taxon>Steinernema</taxon>
    </lineage>
</organism>
<feature type="domain" description="Peptidase S26" evidence="9">
    <location>
        <begin position="11"/>
        <end position="83"/>
    </location>
</feature>
<dbReference type="CDD" id="cd06530">
    <property type="entry name" value="S26_SPase_I"/>
    <property type="match status" value="1"/>
</dbReference>
<feature type="active site" evidence="8">
    <location>
        <position position="81"/>
    </location>
</feature>
<dbReference type="InterPro" id="IPR036286">
    <property type="entry name" value="LexA/Signal_pep-like_sf"/>
</dbReference>
<dbReference type="PANTHER" id="PTHR12383:SF16">
    <property type="entry name" value="MITOCHONDRIAL INNER MEMBRANE PROTEASE SUBUNIT 1"/>
    <property type="match status" value="1"/>
</dbReference>
<feature type="active site" evidence="8">
    <location>
        <position position="39"/>
    </location>
</feature>
<dbReference type="Proteomes" id="UP000095287">
    <property type="component" value="Unplaced"/>
</dbReference>
<dbReference type="PRINTS" id="PR00727">
    <property type="entry name" value="LEADERPTASE"/>
</dbReference>
<proteinExistence type="inferred from homology"/>
<dbReference type="GO" id="GO:0006465">
    <property type="term" value="P:signal peptide processing"/>
    <property type="evidence" value="ECO:0007669"/>
    <property type="project" value="InterPro"/>
</dbReference>
<dbReference type="AlphaFoldDB" id="A0A1I7ZD98"/>
<accession>A0A1I7ZD98</accession>
<dbReference type="InterPro" id="IPR000223">
    <property type="entry name" value="Pept_S26A_signal_pept_1"/>
</dbReference>
<keyword evidence="10" id="KW-1185">Reference proteome</keyword>
<evidence type="ECO:0000256" key="5">
    <source>
        <dbReference type="ARBA" id="ARBA00023128"/>
    </source>
</evidence>
<dbReference type="WBParaSite" id="L893_g25288.t1">
    <property type="protein sequence ID" value="L893_g25288.t1"/>
    <property type="gene ID" value="L893_g25288"/>
</dbReference>
<keyword evidence="6" id="KW-0472">Membrane</keyword>
<keyword evidence="4" id="KW-0378">Hydrolase</keyword>
<sequence>MTIGKSSFWRTVRRCVYVYCGVQAVGSHIGELLYCTGVSMHPTILDGDLIIAERLSVKLGNVHRGDIVGVLSPTDANLICKRITHKQLDRIYDCELLPKGRVPRGHSFVQGDNTMSSTDSRTFGPVPDGLVEVRLILRIWPLNRFGWMSNHWFWEKEEEPHSR</sequence>
<evidence type="ECO:0000256" key="8">
    <source>
        <dbReference type="PIRSR" id="PIRSR600223-1"/>
    </source>
</evidence>